<reference evidence="8 9" key="1">
    <citation type="submission" date="2019-07" db="EMBL/GenBank/DDBJ databases">
        <title>Finished genome of Venturia effusa.</title>
        <authorList>
            <person name="Young C.A."/>
            <person name="Cox M.P."/>
            <person name="Ganley A.R.D."/>
            <person name="David W.J."/>
        </authorList>
    </citation>
    <scope>NUCLEOTIDE SEQUENCE [LARGE SCALE GENOMIC DNA]</scope>
    <source>
        <strain evidence="9">albino</strain>
    </source>
</reference>
<dbReference type="GO" id="GO:0016020">
    <property type="term" value="C:membrane"/>
    <property type="evidence" value="ECO:0007669"/>
    <property type="project" value="UniProtKB-SubCell"/>
</dbReference>
<accession>A0A517LLR8</accession>
<evidence type="ECO:0000313" key="8">
    <source>
        <dbReference type="EMBL" id="QDS76580.1"/>
    </source>
</evidence>
<feature type="transmembrane region" description="Helical" evidence="6">
    <location>
        <begin position="153"/>
        <end position="173"/>
    </location>
</feature>
<feature type="domain" description="3-oxo-5-alpha-steroid 4-dehydrogenase C-terminal" evidence="7">
    <location>
        <begin position="116"/>
        <end position="292"/>
    </location>
</feature>
<gene>
    <name evidence="8" type="ORF">FKW77_007106</name>
</gene>
<evidence type="ECO:0000256" key="1">
    <source>
        <dbReference type="ARBA" id="ARBA00004141"/>
    </source>
</evidence>
<dbReference type="Proteomes" id="UP000316270">
    <property type="component" value="Chromosome 15"/>
</dbReference>
<dbReference type="InterPro" id="IPR001104">
    <property type="entry name" value="3-oxo-5_a-steroid_4-DH_C"/>
</dbReference>
<sequence>MAIIQGLVPPSRENWELISTVWQFFPLFTVAQWFTTFYPMGKTSVESRLNIPGRIGWMTMEAPGFILLLYIMFTLPEQTGMHSVPIGNWAMAGMFTIHYLYRAILYPLVQPSMSPIHLSIWFSAFTFQITNATVIGGWLAGYGPRTVHDWSGGLYRMEIGMVIWGWGLLANAFHDDDLREIRRASMRKQRKAAEEKAKAQGTAVERVSVDKVYMIPKNGLFHWVLYAHYFCEWIEWAGWWMVGGWGCMPARAFLVNEVFAMLPRAVQGYDWYVEKFGKEKVGRRKAIIPFLL</sequence>
<keyword evidence="9" id="KW-1185">Reference proteome</keyword>
<keyword evidence="3 6" id="KW-0812">Transmembrane</keyword>
<proteinExistence type="inferred from homology"/>
<comment type="subcellular location">
    <subcellularLocation>
        <location evidence="1">Membrane</location>
        <topology evidence="1">Multi-pass membrane protein</topology>
    </subcellularLocation>
</comment>
<evidence type="ECO:0000256" key="4">
    <source>
        <dbReference type="ARBA" id="ARBA00022989"/>
    </source>
</evidence>
<evidence type="ECO:0000259" key="7">
    <source>
        <dbReference type="Pfam" id="PF02544"/>
    </source>
</evidence>
<dbReference type="AlphaFoldDB" id="A0A517LLR8"/>
<evidence type="ECO:0000313" key="9">
    <source>
        <dbReference type="Proteomes" id="UP000316270"/>
    </source>
</evidence>
<feature type="transmembrane region" description="Helical" evidence="6">
    <location>
        <begin position="120"/>
        <end position="141"/>
    </location>
</feature>
<feature type="transmembrane region" description="Helical" evidence="6">
    <location>
        <begin position="17"/>
        <end position="34"/>
    </location>
</feature>
<dbReference type="PANTHER" id="PTHR10556:SF43">
    <property type="entry name" value="STEROID 5-ALPHA-REDUCTASE DET2"/>
    <property type="match status" value="1"/>
</dbReference>
<dbReference type="EMBL" id="CP042199">
    <property type="protein sequence ID" value="QDS76580.1"/>
    <property type="molecule type" value="Genomic_DNA"/>
</dbReference>
<dbReference type="PROSITE" id="PS50244">
    <property type="entry name" value="S5A_REDUCTASE"/>
    <property type="match status" value="1"/>
</dbReference>
<keyword evidence="5 6" id="KW-0472">Membrane</keyword>
<dbReference type="InterPro" id="IPR016636">
    <property type="entry name" value="3-oxo-5-alpha-steroid_4-DH"/>
</dbReference>
<evidence type="ECO:0000256" key="6">
    <source>
        <dbReference type="SAM" id="Phobius"/>
    </source>
</evidence>
<keyword evidence="4 6" id="KW-1133">Transmembrane helix</keyword>
<dbReference type="GO" id="GO:0008202">
    <property type="term" value="P:steroid metabolic process"/>
    <property type="evidence" value="ECO:0007669"/>
    <property type="project" value="InterPro"/>
</dbReference>
<dbReference type="OrthoDB" id="5788137at2759"/>
<comment type="similarity">
    <text evidence="2">Belongs to the steroid 5-alpha reductase family.</text>
</comment>
<feature type="transmembrane region" description="Helical" evidence="6">
    <location>
        <begin position="55"/>
        <end position="74"/>
    </location>
</feature>
<dbReference type="GO" id="GO:0003865">
    <property type="term" value="F:3-oxo-5-alpha-steroid 4-dehydrogenase activity"/>
    <property type="evidence" value="ECO:0007669"/>
    <property type="project" value="InterPro"/>
</dbReference>
<dbReference type="STRING" id="50376.A0A517LLR8"/>
<name>A0A517LLR8_9PEZI</name>
<evidence type="ECO:0000256" key="3">
    <source>
        <dbReference type="ARBA" id="ARBA00022692"/>
    </source>
</evidence>
<evidence type="ECO:0000256" key="5">
    <source>
        <dbReference type="ARBA" id="ARBA00023136"/>
    </source>
</evidence>
<dbReference type="Pfam" id="PF02544">
    <property type="entry name" value="Steroid_dh"/>
    <property type="match status" value="1"/>
</dbReference>
<dbReference type="PANTHER" id="PTHR10556">
    <property type="entry name" value="3-OXO-5-ALPHA-STEROID 4-DEHYDROGENASE"/>
    <property type="match status" value="1"/>
</dbReference>
<protein>
    <recommendedName>
        <fullName evidence="7">3-oxo-5-alpha-steroid 4-dehydrogenase C-terminal domain-containing protein</fullName>
    </recommendedName>
</protein>
<dbReference type="InterPro" id="IPR039357">
    <property type="entry name" value="SRD5A/TECR"/>
</dbReference>
<feature type="transmembrane region" description="Helical" evidence="6">
    <location>
        <begin position="86"/>
        <end position="108"/>
    </location>
</feature>
<organism evidence="8 9">
    <name type="scientific">Venturia effusa</name>
    <dbReference type="NCBI Taxonomy" id="50376"/>
    <lineage>
        <taxon>Eukaryota</taxon>
        <taxon>Fungi</taxon>
        <taxon>Dikarya</taxon>
        <taxon>Ascomycota</taxon>
        <taxon>Pezizomycotina</taxon>
        <taxon>Dothideomycetes</taxon>
        <taxon>Pleosporomycetidae</taxon>
        <taxon>Venturiales</taxon>
        <taxon>Venturiaceae</taxon>
        <taxon>Venturia</taxon>
    </lineage>
</organism>
<evidence type="ECO:0000256" key="2">
    <source>
        <dbReference type="ARBA" id="ARBA00007742"/>
    </source>
</evidence>
<dbReference type="PIRSF" id="PIRSF015596">
    <property type="entry name" value="5_alpha-SR2"/>
    <property type="match status" value="1"/>
</dbReference>